<dbReference type="AlphaFoldDB" id="A0A3N2BC19"/>
<sequence>MEADQAYDDVSYILAPMSTLRACTASPRSASSSSLARVSALLIALVLAGALAALSAPAASAHDLLLSSYPEDGETLESAPDELVLSFNNEPLEQGAAVEVTNADGEVVAEPEPTYAGVDVVFALPDLDPGVYDISWTVVSSDGHRISDDPALSFTVEGSLEEGPTPTEEPTEDAPEPATDTETTDETPGAGPAQGELLDDEESPGAWRVVGAAAAAAGVVAVVAALIVRIRRQQRGRDGR</sequence>
<keyword evidence="3" id="KW-0732">Signal</keyword>
<protein>
    <recommendedName>
        <fullName evidence="7">CopC domain-containing protein</fullName>
    </recommendedName>
</protein>
<dbReference type="GO" id="GO:0005886">
    <property type="term" value="C:plasma membrane"/>
    <property type="evidence" value="ECO:0007669"/>
    <property type="project" value="TreeGrafter"/>
</dbReference>
<evidence type="ECO:0000256" key="4">
    <source>
        <dbReference type="ARBA" id="ARBA00023008"/>
    </source>
</evidence>
<dbReference type="Pfam" id="PF04234">
    <property type="entry name" value="CopC"/>
    <property type="match status" value="1"/>
</dbReference>
<dbReference type="InterPro" id="IPR014755">
    <property type="entry name" value="Cu-Rt/internalin_Ig-like"/>
</dbReference>
<name>A0A3N2BC19_9MICO</name>
<organism evidence="8 9">
    <name type="scientific">Bogoriella caseilytica</name>
    <dbReference type="NCBI Taxonomy" id="56055"/>
    <lineage>
        <taxon>Bacteria</taxon>
        <taxon>Bacillati</taxon>
        <taxon>Actinomycetota</taxon>
        <taxon>Actinomycetes</taxon>
        <taxon>Micrococcales</taxon>
        <taxon>Bogoriellaceae</taxon>
        <taxon>Bogoriella</taxon>
    </lineage>
</organism>
<dbReference type="GO" id="GO:0005507">
    <property type="term" value="F:copper ion binding"/>
    <property type="evidence" value="ECO:0007669"/>
    <property type="project" value="InterPro"/>
</dbReference>
<dbReference type="InterPro" id="IPR007348">
    <property type="entry name" value="CopC_dom"/>
</dbReference>
<evidence type="ECO:0000256" key="2">
    <source>
        <dbReference type="ARBA" id="ARBA00022723"/>
    </source>
</evidence>
<feature type="transmembrane region" description="Helical" evidence="6">
    <location>
        <begin position="38"/>
        <end position="59"/>
    </location>
</feature>
<keyword evidence="2" id="KW-0479">Metal-binding</keyword>
<keyword evidence="6" id="KW-1133">Transmembrane helix</keyword>
<dbReference type="GO" id="GO:0046688">
    <property type="term" value="P:response to copper ion"/>
    <property type="evidence" value="ECO:0007669"/>
    <property type="project" value="InterPro"/>
</dbReference>
<keyword evidence="4" id="KW-0186">Copper</keyword>
<evidence type="ECO:0000256" key="6">
    <source>
        <dbReference type="SAM" id="Phobius"/>
    </source>
</evidence>
<dbReference type="SUPFAM" id="SSF81296">
    <property type="entry name" value="E set domains"/>
    <property type="match status" value="1"/>
</dbReference>
<dbReference type="InterPro" id="IPR032694">
    <property type="entry name" value="CopC/D"/>
</dbReference>
<evidence type="ECO:0000313" key="8">
    <source>
        <dbReference type="EMBL" id="ROR72801.1"/>
    </source>
</evidence>
<comment type="subcellular location">
    <subcellularLocation>
        <location evidence="1">Cell envelope</location>
    </subcellularLocation>
</comment>
<keyword evidence="9" id="KW-1185">Reference proteome</keyword>
<evidence type="ECO:0000256" key="5">
    <source>
        <dbReference type="SAM" id="MobiDB-lite"/>
    </source>
</evidence>
<reference evidence="8 9" key="1">
    <citation type="submission" date="2018-11" db="EMBL/GenBank/DDBJ databases">
        <title>Sequencing the genomes of 1000 actinobacteria strains.</title>
        <authorList>
            <person name="Klenk H.-P."/>
        </authorList>
    </citation>
    <scope>NUCLEOTIDE SEQUENCE [LARGE SCALE GENOMIC DNA]</scope>
    <source>
        <strain evidence="8 9">DSM 11294</strain>
    </source>
</reference>
<dbReference type="PANTHER" id="PTHR34820">
    <property type="entry name" value="INNER MEMBRANE PROTEIN YEBZ"/>
    <property type="match status" value="1"/>
</dbReference>
<evidence type="ECO:0000259" key="7">
    <source>
        <dbReference type="Pfam" id="PF04234"/>
    </source>
</evidence>
<evidence type="ECO:0000256" key="1">
    <source>
        <dbReference type="ARBA" id="ARBA00004196"/>
    </source>
</evidence>
<keyword evidence="6" id="KW-0472">Membrane</keyword>
<dbReference type="EMBL" id="RKHK01000001">
    <property type="protein sequence ID" value="ROR72801.1"/>
    <property type="molecule type" value="Genomic_DNA"/>
</dbReference>
<feature type="compositionally biased region" description="Low complexity" evidence="5">
    <location>
        <begin position="176"/>
        <end position="191"/>
    </location>
</feature>
<evidence type="ECO:0000313" key="9">
    <source>
        <dbReference type="Proteomes" id="UP000280668"/>
    </source>
</evidence>
<dbReference type="InterPro" id="IPR014756">
    <property type="entry name" value="Ig_E-set"/>
</dbReference>
<dbReference type="Gene3D" id="2.60.40.1220">
    <property type="match status" value="1"/>
</dbReference>
<dbReference type="GO" id="GO:0006825">
    <property type="term" value="P:copper ion transport"/>
    <property type="evidence" value="ECO:0007669"/>
    <property type="project" value="InterPro"/>
</dbReference>
<proteinExistence type="predicted"/>
<evidence type="ECO:0000256" key="3">
    <source>
        <dbReference type="ARBA" id="ARBA00022729"/>
    </source>
</evidence>
<dbReference type="PANTHER" id="PTHR34820:SF4">
    <property type="entry name" value="INNER MEMBRANE PROTEIN YEBZ"/>
    <property type="match status" value="1"/>
</dbReference>
<dbReference type="GO" id="GO:0042597">
    <property type="term" value="C:periplasmic space"/>
    <property type="evidence" value="ECO:0007669"/>
    <property type="project" value="InterPro"/>
</dbReference>
<comment type="caution">
    <text evidence="8">The sequence shown here is derived from an EMBL/GenBank/DDBJ whole genome shotgun (WGS) entry which is preliminary data.</text>
</comment>
<dbReference type="GO" id="GO:0030313">
    <property type="term" value="C:cell envelope"/>
    <property type="evidence" value="ECO:0007669"/>
    <property type="project" value="UniProtKB-SubCell"/>
</dbReference>
<keyword evidence="6" id="KW-0812">Transmembrane</keyword>
<dbReference type="Proteomes" id="UP000280668">
    <property type="component" value="Unassembled WGS sequence"/>
</dbReference>
<accession>A0A3N2BC19</accession>
<feature type="transmembrane region" description="Helical" evidence="6">
    <location>
        <begin position="206"/>
        <end position="228"/>
    </location>
</feature>
<gene>
    <name evidence="8" type="ORF">EDD31_1161</name>
</gene>
<feature type="region of interest" description="Disordered" evidence="5">
    <location>
        <begin position="156"/>
        <end position="204"/>
    </location>
</feature>
<feature type="domain" description="CopC" evidence="7">
    <location>
        <begin position="62"/>
        <end position="155"/>
    </location>
</feature>